<protein>
    <submittedName>
        <fullName evidence="1">Putative lipoprotein</fullName>
    </submittedName>
</protein>
<dbReference type="AlphaFoldDB" id="E9S919"/>
<sequence>MNRKIIAFTAALVCLLSACGSIDKSAERAERSVGTQVNSEKSAFGDEQIKNMNSIAKTAYNSVMCYFADSEENGILPEQIFADGMLGGLNKPEGLKLGEDRQYSIYGEAQINTDLTAVGCGEVTVYVGRLTDRDVFVQVRDDNGCIGQYPSPITAEDEKNVVWTEYLVSDEGKADEVNTAAKDAYMAMDMIRENCELNGELDKLDSFFPKARAEGGFKIADGADAVGDKLLTEVLADLPDAEVYMGYFTDDGEEMPFIQVRGKYGLIGQYPDNIQANDSAEWTKFRPFDVQNAPEVGLDDLNEAAKKAFNMTADLLFDNETQGIPFNECFESGAFGVLNTADGLPIAFGGSHENEFERIVNRELARYFDGALTVYVGRIDDEDFFVQVRDEKSGLIGQYPAKATEAQASEVKWTEFFEFESEPANFDLKSLNSIAWTAYNSAAEYIADMECENGTDMITTVTGGGFPQAYSAEGLTVSRRASAEKGDKLINEELKWNYEGVIVHVDIDTAGELTVSAENPDGRVVGYYPVRSQSSQSAYESDALAALKKKISNLKTLNGEAKTAYNAVAEFLAEKEAEGTPIEECFESGIFGALNTADGLLIDPDAAYDKEGEKRVNEYMSSYGVDVTRRVYVGYLGGYDFFVQVRDDESGLIGQYPSAETEWWQASDVKWTEFHESEPEK</sequence>
<dbReference type="Proteomes" id="UP000004259">
    <property type="component" value="Unassembled WGS sequence"/>
</dbReference>
<name>E9S919_RUMAL</name>
<keyword evidence="2" id="KW-1185">Reference proteome</keyword>
<dbReference type="PROSITE" id="PS51257">
    <property type="entry name" value="PROKAR_LIPOPROTEIN"/>
    <property type="match status" value="1"/>
</dbReference>
<accession>E9S919</accession>
<gene>
    <name evidence="1" type="ORF">CUS_5535</name>
</gene>
<evidence type="ECO:0000313" key="2">
    <source>
        <dbReference type="Proteomes" id="UP000004259"/>
    </source>
</evidence>
<organism evidence="1 2">
    <name type="scientific">Ruminococcus albus 8</name>
    <dbReference type="NCBI Taxonomy" id="246199"/>
    <lineage>
        <taxon>Bacteria</taxon>
        <taxon>Bacillati</taxon>
        <taxon>Bacillota</taxon>
        <taxon>Clostridia</taxon>
        <taxon>Eubacteriales</taxon>
        <taxon>Oscillospiraceae</taxon>
        <taxon>Ruminococcus</taxon>
    </lineage>
</organism>
<evidence type="ECO:0000313" key="1">
    <source>
        <dbReference type="EMBL" id="EGC04245.1"/>
    </source>
</evidence>
<dbReference type="RefSeq" id="WP_004167454.1">
    <property type="nucleotide sequence ID" value="NZ_ADKM02000032.1"/>
</dbReference>
<reference evidence="1 2" key="1">
    <citation type="submission" date="2011-02" db="EMBL/GenBank/DDBJ databases">
        <authorList>
            <person name="Nelson K.E."/>
            <person name="Sutton G."/>
            <person name="Torralba M."/>
            <person name="Durkin S."/>
            <person name="Harkins D."/>
            <person name="Montgomery R."/>
            <person name="Ziemer C."/>
            <person name="Klaassens E."/>
            <person name="Ocuiv P."/>
            <person name="Morrison M."/>
        </authorList>
    </citation>
    <scope>NUCLEOTIDE SEQUENCE [LARGE SCALE GENOMIC DNA]</scope>
    <source>
        <strain evidence="1 2">8</strain>
    </source>
</reference>
<dbReference type="EMBL" id="ADKM02000032">
    <property type="protein sequence ID" value="EGC04245.1"/>
    <property type="molecule type" value="Genomic_DNA"/>
</dbReference>
<dbReference type="OrthoDB" id="1827734at2"/>
<keyword evidence="1" id="KW-0449">Lipoprotein</keyword>
<comment type="caution">
    <text evidence="1">The sequence shown here is derived from an EMBL/GenBank/DDBJ whole genome shotgun (WGS) entry which is preliminary data.</text>
</comment>
<proteinExistence type="predicted"/>